<dbReference type="AlphaFoldDB" id="A0A543FDV7"/>
<evidence type="ECO:0000313" key="3">
    <source>
        <dbReference type="Proteomes" id="UP000316331"/>
    </source>
</evidence>
<dbReference type="Proteomes" id="UP000316331">
    <property type="component" value="Unassembled WGS sequence"/>
</dbReference>
<evidence type="ECO:0000313" key="2">
    <source>
        <dbReference type="EMBL" id="TQM32058.1"/>
    </source>
</evidence>
<gene>
    <name evidence="2" type="ORF">FB390_3731</name>
</gene>
<comment type="caution">
    <text evidence="2">The sequence shown here is derived from an EMBL/GenBank/DDBJ whole genome shotgun (WGS) entry which is preliminary data.</text>
</comment>
<proteinExistence type="predicted"/>
<feature type="compositionally biased region" description="Low complexity" evidence="1">
    <location>
        <begin position="216"/>
        <end position="230"/>
    </location>
</feature>
<sequence length="230" mass="25591">MFRWALGIGSYQQFRAARTAQTYGASVRSISLKWGINLDPRSDRTVRTQIPLVSVYERYSAARCEALTRGENSFRLPLIFDLEFDPSRFMQRVARNQCVLEQSGKLIEGEISSVTPELGLDGGEYPPGLTPSVPHGFAHRKMQRPTRSAVKIAIERPSAGSLRDPVRRRGHTFPPPESFAALLQLTLQLALLVRCRVATASHVKSPMTRPWRSDASHSSTTASRASESVL</sequence>
<dbReference type="EMBL" id="VFPG01000001">
    <property type="protein sequence ID" value="TQM32058.1"/>
    <property type="molecule type" value="Genomic_DNA"/>
</dbReference>
<keyword evidence="3" id="KW-1185">Reference proteome</keyword>
<evidence type="ECO:0000256" key="1">
    <source>
        <dbReference type="SAM" id="MobiDB-lite"/>
    </source>
</evidence>
<feature type="region of interest" description="Disordered" evidence="1">
    <location>
        <begin position="203"/>
        <end position="230"/>
    </location>
</feature>
<accession>A0A543FDV7</accession>
<name>A0A543FDV7_9NOCA</name>
<protein>
    <submittedName>
        <fullName evidence="2">Uncharacterized protein</fullName>
    </submittedName>
</protein>
<reference evidence="2 3" key="1">
    <citation type="submission" date="2019-06" db="EMBL/GenBank/DDBJ databases">
        <title>Sequencing the genomes of 1000 actinobacteria strains.</title>
        <authorList>
            <person name="Klenk H.-P."/>
        </authorList>
    </citation>
    <scope>NUCLEOTIDE SEQUENCE [LARGE SCALE GENOMIC DNA]</scope>
    <source>
        <strain evidence="2 3">DSM 103495</strain>
    </source>
</reference>
<organism evidence="2 3">
    <name type="scientific">Nocardia bhagyanarayanae</name>
    <dbReference type="NCBI Taxonomy" id="1215925"/>
    <lineage>
        <taxon>Bacteria</taxon>
        <taxon>Bacillati</taxon>
        <taxon>Actinomycetota</taxon>
        <taxon>Actinomycetes</taxon>
        <taxon>Mycobacteriales</taxon>
        <taxon>Nocardiaceae</taxon>
        <taxon>Nocardia</taxon>
    </lineage>
</organism>